<dbReference type="RefSeq" id="WP_169345221.1">
    <property type="nucleotide sequence ID" value="NZ_JABBJJ010000051.1"/>
</dbReference>
<sequence length="443" mass="49105">MRFSFEKRLRALQSPPVISRYFSGEGHADTMPPARLARYQLEALKAIVQRAYDQSPFYREKMTGAGVSPGDLERLEDLSKLPFLTKDELRGRPWLLLTCDKKDVVLIQVSTGTTGGEEIYMTYTWNDYLLHDLSPRYGHLFPVGPGDVCLNALPYEMSTAGLSFHKTFMDGYQSTVIPAGKGGAYSTPAKTLKMIRDLRPNVVVTSPSWSMTLAEEAASGSFDLKSLGIKKMWLTGEGCSPAFRRRVENIWGTTANYFYGSLECGALGIECDAHNGYHLTQAHVLMEIVDPKTGVSLPPGEIGEIVVTALLRYDSPVIRFRTGDLGSLDTAACACGSTLTRFHMKGRAFDQLHFRGRPLSPFFLEEFLMRMPEVGNWFQFVMPASDSARIKIRCELADGVPPSAELAATLASRMEASTGLPFDIELVDHLPRPNGKAVRVVRE</sequence>
<comment type="caution">
    <text evidence="2">The sequence shown here is derived from an EMBL/GenBank/DDBJ whole genome shotgun (WGS) entry which is preliminary data.</text>
</comment>
<dbReference type="SMR" id="A0A848LBR3"/>
<accession>A0A848LBR3</accession>
<reference evidence="2 3" key="1">
    <citation type="submission" date="2020-04" db="EMBL/GenBank/DDBJ databases">
        <title>Draft genome of Pyxidicoccus fallax type strain.</title>
        <authorList>
            <person name="Whitworth D.E."/>
        </authorList>
    </citation>
    <scope>NUCLEOTIDE SEQUENCE [LARGE SCALE GENOMIC DNA]</scope>
    <source>
        <strain evidence="2 3">DSM 14698</strain>
    </source>
</reference>
<protein>
    <submittedName>
        <fullName evidence="2">Phenylacetate--CoA ligase</fullName>
    </submittedName>
</protein>
<dbReference type="InterPro" id="IPR042099">
    <property type="entry name" value="ANL_N_sf"/>
</dbReference>
<keyword evidence="3" id="KW-1185">Reference proteome</keyword>
<dbReference type="Gene3D" id="3.40.50.12780">
    <property type="entry name" value="N-terminal domain of ligase-like"/>
    <property type="match status" value="1"/>
</dbReference>
<feature type="domain" description="AMP-dependent synthetase/ligase" evidence="1">
    <location>
        <begin position="98"/>
        <end position="307"/>
    </location>
</feature>
<evidence type="ECO:0000313" key="3">
    <source>
        <dbReference type="Proteomes" id="UP000518300"/>
    </source>
</evidence>
<dbReference type="EMBL" id="JABBJJ010000051">
    <property type="protein sequence ID" value="NMO15934.1"/>
    <property type="molecule type" value="Genomic_DNA"/>
</dbReference>
<dbReference type="InterPro" id="IPR045851">
    <property type="entry name" value="AMP-bd_C_sf"/>
</dbReference>
<dbReference type="Pfam" id="PF00501">
    <property type="entry name" value="AMP-binding"/>
    <property type="match status" value="1"/>
</dbReference>
<gene>
    <name evidence="2" type="ORF">HG543_13885</name>
</gene>
<proteinExistence type="predicted"/>
<keyword evidence="2" id="KW-0436">Ligase</keyword>
<dbReference type="AlphaFoldDB" id="A0A848LBR3"/>
<dbReference type="PANTHER" id="PTHR43845">
    <property type="entry name" value="BLR5969 PROTEIN"/>
    <property type="match status" value="1"/>
</dbReference>
<dbReference type="Proteomes" id="UP000518300">
    <property type="component" value="Unassembled WGS sequence"/>
</dbReference>
<dbReference type="GO" id="GO:0016874">
    <property type="term" value="F:ligase activity"/>
    <property type="evidence" value="ECO:0007669"/>
    <property type="project" value="UniProtKB-KW"/>
</dbReference>
<dbReference type="Gene3D" id="3.30.300.30">
    <property type="match status" value="1"/>
</dbReference>
<dbReference type="InterPro" id="IPR000873">
    <property type="entry name" value="AMP-dep_synth/lig_dom"/>
</dbReference>
<evidence type="ECO:0000313" key="2">
    <source>
        <dbReference type="EMBL" id="NMO15934.1"/>
    </source>
</evidence>
<dbReference type="PANTHER" id="PTHR43845:SF1">
    <property type="entry name" value="BLR5969 PROTEIN"/>
    <property type="match status" value="1"/>
</dbReference>
<evidence type="ECO:0000259" key="1">
    <source>
        <dbReference type="Pfam" id="PF00501"/>
    </source>
</evidence>
<dbReference type="SUPFAM" id="SSF56801">
    <property type="entry name" value="Acetyl-CoA synthetase-like"/>
    <property type="match status" value="1"/>
</dbReference>
<name>A0A848LBR3_9BACT</name>
<organism evidence="2 3">
    <name type="scientific">Pyxidicoccus fallax</name>
    <dbReference type="NCBI Taxonomy" id="394095"/>
    <lineage>
        <taxon>Bacteria</taxon>
        <taxon>Pseudomonadati</taxon>
        <taxon>Myxococcota</taxon>
        <taxon>Myxococcia</taxon>
        <taxon>Myxococcales</taxon>
        <taxon>Cystobacterineae</taxon>
        <taxon>Myxococcaceae</taxon>
        <taxon>Pyxidicoccus</taxon>
    </lineage>
</organism>